<evidence type="ECO:0000256" key="1">
    <source>
        <dbReference type="SAM" id="MobiDB-lite"/>
    </source>
</evidence>
<sequence length="372" mass="39866">MSELPGPGRAAARSAHLAARIEDRFVAASGTVLRRVFGWLPRIEPYTGFGTPRRVRVLGRVLLGPQRLGRGPRQPVQRGFRSFLAMPAPGHRVVVTVGSTTVETVTDRAGYVDVEVDLPPDAPLRAGWQSATLRTTHTHASEVRAGLVVIGDDVRLGVVSDIDDTAMVTAVPQLLVAAWNMLWVRAAARRAVRGMPELYERLATAHPDAPFVYLSSGAWNTARTLRRFLARHGYPPGPLLLTDFGPTATGWFRSGRVHKTTSLERLVATFPQVRWLLVGDDGQADPEIYAAAAQQHPDNVAAVAIRTLTRTERVIATTGAAKDDAPSLRPGPSRAPGGLLRHDVPTVVGADGDALAAGLEQVPGLLAPQPAV</sequence>
<accession>A0A4P6F2V0</accession>
<dbReference type="Pfam" id="PF09949">
    <property type="entry name" value="APP1_cat"/>
    <property type="match status" value="1"/>
</dbReference>
<dbReference type="PANTHER" id="PTHR28208:SF3">
    <property type="entry name" value="PHOSPHATIDATE PHOSPHATASE APP1"/>
    <property type="match status" value="1"/>
</dbReference>
<evidence type="ECO:0000313" key="3">
    <source>
        <dbReference type="EMBL" id="QAY69576.1"/>
    </source>
</evidence>
<reference evidence="3 4" key="1">
    <citation type="submission" date="2019-01" db="EMBL/GenBank/DDBJ databases">
        <title>Genome sequencing of strain FW10M-9.</title>
        <authorList>
            <person name="Heo J."/>
            <person name="Kim S.-J."/>
            <person name="Kim J.-S."/>
            <person name="Hong S.-B."/>
            <person name="Kwon S.-W."/>
        </authorList>
    </citation>
    <scope>NUCLEOTIDE SEQUENCE [LARGE SCALE GENOMIC DNA]</scope>
    <source>
        <strain evidence="3 4">FW10M-9</strain>
    </source>
</reference>
<gene>
    <name evidence="3" type="ORF">ET471_05585</name>
</gene>
<feature type="domain" description="Phosphatidate phosphatase APP1 catalytic" evidence="2">
    <location>
        <begin position="157"/>
        <end position="306"/>
    </location>
</feature>
<name>A0A4P6F2V0_9MICO</name>
<organism evidence="3 4">
    <name type="scientific">Xylanimonas protaetiae</name>
    <dbReference type="NCBI Taxonomy" id="2509457"/>
    <lineage>
        <taxon>Bacteria</taxon>
        <taxon>Bacillati</taxon>
        <taxon>Actinomycetota</taxon>
        <taxon>Actinomycetes</taxon>
        <taxon>Micrococcales</taxon>
        <taxon>Promicromonosporaceae</taxon>
        <taxon>Xylanimonas</taxon>
    </lineage>
</organism>
<dbReference type="AlphaFoldDB" id="A0A4P6F2V0"/>
<dbReference type="InterPro" id="IPR052935">
    <property type="entry name" value="Mg2+_PAP"/>
</dbReference>
<dbReference type="GO" id="GO:0008195">
    <property type="term" value="F:phosphatidate phosphatase activity"/>
    <property type="evidence" value="ECO:0007669"/>
    <property type="project" value="InterPro"/>
</dbReference>
<protein>
    <submittedName>
        <fullName evidence="3">DUF2183 domain-containing protein</fullName>
    </submittedName>
</protein>
<evidence type="ECO:0000259" key="2">
    <source>
        <dbReference type="Pfam" id="PF09949"/>
    </source>
</evidence>
<dbReference type="PANTHER" id="PTHR28208">
    <property type="entry name" value="PHOSPHATIDATE PHOSPHATASE APP1"/>
    <property type="match status" value="1"/>
</dbReference>
<feature type="region of interest" description="Disordered" evidence="1">
    <location>
        <begin position="319"/>
        <end position="339"/>
    </location>
</feature>
<keyword evidence="4" id="KW-1185">Reference proteome</keyword>
<dbReference type="OrthoDB" id="9789875at2"/>
<dbReference type="InterPro" id="IPR019236">
    <property type="entry name" value="APP1_cat"/>
</dbReference>
<evidence type="ECO:0000313" key="4">
    <source>
        <dbReference type="Proteomes" id="UP000292118"/>
    </source>
</evidence>
<dbReference type="RefSeq" id="WP_129186975.1">
    <property type="nucleotide sequence ID" value="NZ_CP035493.1"/>
</dbReference>
<dbReference type="KEGG" id="xya:ET471_05585"/>
<dbReference type="Proteomes" id="UP000292118">
    <property type="component" value="Chromosome"/>
</dbReference>
<proteinExistence type="predicted"/>
<dbReference type="EMBL" id="CP035493">
    <property type="protein sequence ID" value="QAY69576.1"/>
    <property type="molecule type" value="Genomic_DNA"/>
</dbReference>